<dbReference type="AlphaFoldDB" id="A0A9E7NAC9"/>
<organism evidence="1 2">
    <name type="scientific">Natronosalvus rutilus</name>
    <dbReference type="NCBI Taxonomy" id="2953753"/>
    <lineage>
        <taxon>Archaea</taxon>
        <taxon>Methanobacteriati</taxon>
        <taxon>Methanobacteriota</taxon>
        <taxon>Stenosarchaea group</taxon>
        <taxon>Halobacteria</taxon>
        <taxon>Halobacteriales</taxon>
        <taxon>Natrialbaceae</taxon>
        <taxon>Natronosalvus</taxon>
    </lineage>
</organism>
<dbReference type="Proteomes" id="UP001056855">
    <property type="component" value="Chromosome"/>
</dbReference>
<proteinExistence type="predicted"/>
<dbReference type="GeneID" id="73289392"/>
<evidence type="ECO:0008006" key="3">
    <source>
        <dbReference type="Google" id="ProtNLM"/>
    </source>
</evidence>
<sequence length="97" mass="10867">MTADLEDEHRYRLAIRATEPDDGRELVRRIQRAPETISARTVETGDDLEGEFVEWVPGTVLVIERDGDLHPFPAGREPIRVGDRIHAIGVPDELAAL</sequence>
<dbReference type="RefSeq" id="WP_254159355.1">
    <property type="nucleotide sequence ID" value="NZ_CP100355.1"/>
</dbReference>
<dbReference type="SUPFAM" id="SSF116726">
    <property type="entry name" value="TrkA C-terminal domain-like"/>
    <property type="match status" value="1"/>
</dbReference>
<dbReference type="EMBL" id="CP100355">
    <property type="protein sequence ID" value="UTF54647.1"/>
    <property type="molecule type" value="Genomic_DNA"/>
</dbReference>
<gene>
    <name evidence="1" type="ORF">NGM29_05060</name>
</gene>
<dbReference type="InterPro" id="IPR036721">
    <property type="entry name" value="RCK_C_sf"/>
</dbReference>
<reference evidence="1" key="1">
    <citation type="submission" date="2022-06" db="EMBL/GenBank/DDBJ databases">
        <title>Diverse halophilic archaea isolated from saline environments.</title>
        <authorList>
            <person name="Cui H.-L."/>
        </authorList>
    </citation>
    <scope>NUCLEOTIDE SEQUENCE</scope>
    <source>
        <strain evidence="1">WLHS1</strain>
    </source>
</reference>
<protein>
    <recommendedName>
        <fullName evidence="3">RCK C-terminal domain-containing protein</fullName>
    </recommendedName>
</protein>
<evidence type="ECO:0000313" key="1">
    <source>
        <dbReference type="EMBL" id="UTF54647.1"/>
    </source>
</evidence>
<dbReference type="GO" id="GO:0006813">
    <property type="term" value="P:potassium ion transport"/>
    <property type="evidence" value="ECO:0007669"/>
    <property type="project" value="InterPro"/>
</dbReference>
<evidence type="ECO:0000313" key="2">
    <source>
        <dbReference type="Proteomes" id="UP001056855"/>
    </source>
</evidence>
<accession>A0A9E7NAC9</accession>
<name>A0A9E7NAC9_9EURY</name>
<keyword evidence="2" id="KW-1185">Reference proteome</keyword>
<dbReference type="KEGG" id="sawl:NGM29_05060"/>